<dbReference type="InterPro" id="IPR011990">
    <property type="entry name" value="TPR-like_helical_dom_sf"/>
</dbReference>
<keyword evidence="1" id="KW-0732">Signal</keyword>
<dbReference type="RefSeq" id="WP_200465222.1">
    <property type="nucleotide sequence ID" value="NZ_JAENRR010000025.1"/>
</dbReference>
<dbReference type="EMBL" id="JAENRR010000025">
    <property type="protein sequence ID" value="MBK3517994.1"/>
    <property type="molecule type" value="Genomic_DNA"/>
</dbReference>
<name>A0ABS1HJZ1_9BACT</name>
<dbReference type="Gene3D" id="1.25.40.10">
    <property type="entry name" value="Tetratricopeptide repeat domain"/>
    <property type="match status" value="1"/>
</dbReference>
<evidence type="ECO:0000313" key="3">
    <source>
        <dbReference type="Proteomes" id="UP000605676"/>
    </source>
</evidence>
<feature type="signal peptide" evidence="1">
    <location>
        <begin position="1"/>
        <end position="18"/>
    </location>
</feature>
<protein>
    <recommendedName>
        <fullName evidence="4">Lipoprotein</fullName>
    </recommendedName>
</protein>
<dbReference type="Proteomes" id="UP000605676">
    <property type="component" value="Unassembled WGS sequence"/>
</dbReference>
<keyword evidence="3" id="KW-1185">Reference proteome</keyword>
<feature type="chain" id="PRO_5045794377" description="Lipoprotein" evidence="1">
    <location>
        <begin position="19"/>
        <end position="461"/>
    </location>
</feature>
<accession>A0ABS1HJZ1</accession>
<dbReference type="PROSITE" id="PS51257">
    <property type="entry name" value="PROKAR_LIPOPROTEIN"/>
    <property type="match status" value="1"/>
</dbReference>
<gene>
    <name evidence="2" type="ORF">JIV24_11675</name>
</gene>
<comment type="caution">
    <text evidence="2">The sequence shown here is derived from an EMBL/GenBank/DDBJ whole genome shotgun (WGS) entry which is preliminary data.</text>
</comment>
<sequence>MKRFLPILIGLFLLSACASKRNYNKAQKFDNAGLYADAAALYYKSLKANKNNIDAKLGLQRTGQLVLEDKVDAFQKQYNNGTAKDAVYAYREAESYYNQLSVLGVKLILSEEQKEYYLEVKDKYLDILYQQGMKALTLEEFPSAEAQFNEIISIDKNFKDVQTQWLTARYEPVYRHGNRLMQTESFRSAYNDFNVINTATKGYKESIELQSQCLDEAKVTIAILPFTYKYRNYRNYTSVMKDRVVNELSQIKSPFYQLISDEAITSIPNWSKTKDLSAAIKIAKQEGPYFEAKTIFTARIDKYTRKQGQIYKKEKKGYIKQTIEVTNPETKLKEQKVKYTKVRYYEYEQENSIEIALSYGLDRIDKDELAFTDNFQGSKKDKIHYATFDGSYKQLIAGTWKYIDKESSEDQVYDTEASSKQLHALFKNDKEIQSLSSLENNLLKECAQHVAKNVTEYKPEN</sequence>
<evidence type="ECO:0000313" key="2">
    <source>
        <dbReference type="EMBL" id="MBK3517994.1"/>
    </source>
</evidence>
<dbReference type="SUPFAM" id="SSF48452">
    <property type="entry name" value="TPR-like"/>
    <property type="match status" value="1"/>
</dbReference>
<evidence type="ECO:0008006" key="4">
    <source>
        <dbReference type="Google" id="ProtNLM"/>
    </source>
</evidence>
<reference evidence="2 3" key="1">
    <citation type="submission" date="2021-01" db="EMBL/GenBank/DDBJ databases">
        <title>Carboxyliciviraga sp.nov., isolated from coastal sediments.</title>
        <authorList>
            <person name="Lu D."/>
            <person name="Zhang T."/>
        </authorList>
    </citation>
    <scope>NUCLEOTIDE SEQUENCE [LARGE SCALE GENOMIC DNA]</scope>
    <source>
        <strain evidence="2 3">N1Y132</strain>
    </source>
</reference>
<organism evidence="2 3">
    <name type="scientific">Carboxylicivirga marina</name>
    <dbReference type="NCBI Taxonomy" id="2800988"/>
    <lineage>
        <taxon>Bacteria</taxon>
        <taxon>Pseudomonadati</taxon>
        <taxon>Bacteroidota</taxon>
        <taxon>Bacteroidia</taxon>
        <taxon>Marinilabiliales</taxon>
        <taxon>Marinilabiliaceae</taxon>
        <taxon>Carboxylicivirga</taxon>
    </lineage>
</organism>
<proteinExistence type="predicted"/>
<evidence type="ECO:0000256" key="1">
    <source>
        <dbReference type="SAM" id="SignalP"/>
    </source>
</evidence>